<evidence type="ECO:0000256" key="2">
    <source>
        <dbReference type="SAM" id="Phobius"/>
    </source>
</evidence>
<evidence type="ECO:0000313" key="4">
    <source>
        <dbReference type="EMBL" id="QHT28143.1"/>
    </source>
</evidence>
<dbReference type="CDD" id="cd00085">
    <property type="entry name" value="HNHc"/>
    <property type="match status" value="1"/>
</dbReference>
<dbReference type="Pfam" id="PF01844">
    <property type="entry name" value="HNH"/>
    <property type="match status" value="1"/>
</dbReference>
<dbReference type="Gene3D" id="1.10.30.50">
    <property type="match status" value="1"/>
</dbReference>
<name>A0A6C0EI94_9ZZZZ</name>
<dbReference type="GO" id="GO:0003676">
    <property type="term" value="F:nucleic acid binding"/>
    <property type="evidence" value="ECO:0007669"/>
    <property type="project" value="InterPro"/>
</dbReference>
<feature type="region of interest" description="Disordered" evidence="1">
    <location>
        <begin position="113"/>
        <end position="141"/>
    </location>
</feature>
<sequence>MNVYIMGKLELIIFGVSGFLAFNAYHDNYYIQKIKGHKKMFEVAMYIFLGFSFYLLIKRSPHRSKEMLSQASNIVKYLPIDKGAFSMVTPFLNLTGANMPDNDYREQRILQSGGNNHLPEHQTTQQTTQQPSATKRSVSETKKKWVASQQNWTCNHCNQQLPAWFEVDHKVRLEYGGSNHVDNLEALCRDCHGKKTAMEKF</sequence>
<dbReference type="GO" id="GO:0008270">
    <property type="term" value="F:zinc ion binding"/>
    <property type="evidence" value="ECO:0007669"/>
    <property type="project" value="InterPro"/>
</dbReference>
<evidence type="ECO:0000259" key="3">
    <source>
        <dbReference type="SMART" id="SM00507"/>
    </source>
</evidence>
<accession>A0A6C0EI94</accession>
<dbReference type="SMART" id="SM00507">
    <property type="entry name" value="HNHc"/>
    <property type="match status" value="1"/>
</dbReference>
<dbReference type="InterPro" id="IPR002711">
    <property type="entry name" value="HNH"/>
</dbReference>
<feature type="transmembrane region" description="Helical" evidence="2">
    <location>
        <begin position="7"/>
        <end position="25"/>
    </location>
</feature>
<feature type="domain" description="HNH nuclease" evidence="3">
    <location>
        <begin position="141"/>
        <end position="193"/>
    </location>
</feature>
<protein>
    <recommendedName>
        <fullName evidence="3">HNH nuclease domain-containing protein</fullName>
    </recommendedName>
</protein>
<reference evidence="4" key="1">
    <citation type="journal article" date="2020" name="Nature">
        <title>Giant virus diversity and host interactions through global metagenomics.</title>
        <authorList>
            <person name="Schulz F."/>
            <person name="Roux S."/>
            <person name="Paez-Espino D."/>
            <person name="Jungbluth S."/>
            <person name="Walsh D.A."/>
            <person name="Denef V.J."/>
            <person name="McMahon K.D."/>
            <person name="Konstantinidis K.T."/>
            <person name="Eloe-Fadrosh E.A."/>
            <person name="Kyrpides N.C."/>
            <person name="Woyke T."/>
        </authorList>
    </citation>
    <scope>NUCLEOTIDE SEQUENCE</scope>
    <source>
        <strain evidence="4">GVMAG-M-3300001348-25</strain>
    </source>
</reference>
<organism evidence="4">
    <name type="scientific">viral metagenome</name>
    <dbReference type="NCBI Taxonomy" id="1070528"/>
    <lineage>
        <taxon>unclassified sequences</taxon>
        <taxon>metagenomes</taxon>
        <taxon>organismal metagenomes</taxon>
    </lineage>
</organism>
<keyword evidence="2" id="KW-0812">Transmembrane</keyword>
<dbReference type="AlphaFoldDB" id="A0A6C0EI94"/>
<keyword evidence="2" id="KW-0472">Membrane</keyword>
<evidence type="ECO:0000256" key="1">
    <source>
        <dbReference type="SAM" id="MobiDB-lite"/>
    </source>
</evidence>
<keyword evidence="2" id="KW-1133">Transmembrane helix</keyword>
<feature type="transmembrane region" description="Helical" evidence="2">
    <location>
        <begin position="40"/>
        <end position="57"/>
    </location>
</feature>
<dbReference type="InterPro" id="IPR003615">
    <property type="entry name" value="HNH_nuc"/>
</dbReference>
<dbReference type="EMBL" id="MN738852">
    <property type="protein sequence ID" value="QHT28143.1"/>
    <property type="molecule type" value="Genomic_DNA"/>
</dbReference>
<dbReference type="GO" id="GO:0004519">
    <property type="term" value="F:endonuclease activity"/>
    <property type="evidence" value="ECO:0007669"/>
    <property type="project" value="InterPro"/>
</dbReference>
<proteinExistence type="predicted"/>